<dbReference type="Pfam" id="PF07504">
    <property type="entry name" value="FTP"/>
    <property type="match status" value="1"/>
</dbReference>
<dbReference type="InterPro" id="IPR023612">
    <property type="entry name" value="Peptidase_M4"/>
</dbReference>
<feature type="active site" evidence="9">
    <location>
        <position position="344"/>
    </location>
</feature>
<evidence type="ECO:0000256" key="5">
    <source>
        <dbReference type="ARBA" id="ARBA00022801"/>
    </source>
</evidence>
<dbReference type="SUPFAM" id="SSF55486">
    <property type="entry name" value="Metalloproteases ('zincins'), catalytic domain"/>
    <property type="match status" value="1"/>
</dbReference>
<evidence type="ECO:0000313" key="14">
    <source>
        <dbReference type="EMBL" id="PWY55822.1"/>
    </source>
</evidence>
<comment type="similarity">
    <text evidence="1 10">Belongs to the peptidase M4 family.</text>
</comment>
<evidence type="ECO:0000256" key="9">
    <source>
        <dbReference type="PIRSR" id="PIRSR623612-1"/>
    </source>
</evidence>
<evidence type="ECO:0000256" key="6">
    <source>
        <dbReference type="ARBA" id="ARBA00022833"/>
    </source>
</evidence>
<dbReference type="InterPro" id="IPR011096">
    <property type="entry name" value="FTP_domain"/>
</dbReference>
<evidence type="ECO:0000256" key="10">
    <source>
        <dbReference type="RuleBase" id="RU366073"/>
    </source>
</evidence>
<accession>A0A317U5R7</accession>
<proteinExistence type="inferred from homology"/>
<dbReference type="Pfam" id="PF02868">
    <property type="entry name" value="Peptidase_M4_C"/>
    <property type="match status" value="1"/>
</dbReference>
<feature type="active site" description="Proton donor" evidence="9">
    <location>
        <position position="471"/>
    </location>
</feature>
<reference evidence="14 16" key="1">
    <citation type="submission" date="2018-05" db="EMBL/GenBank/DDBJ databases">
        <title>Legionella qingyii sp.nov., whole genome shotgun sequence.</title>
        <authorList>
            <person name="Wu H."/>
            <person name="Zhu Q."/>
            <person name="Hu C."/>
        </authorList>
    </citation>
    <scope>NUCLEOTIDE SEQUENCE [LARGE SCALE GENOMIC DNA]</scope>
    <source>
        <strain evidence="14 16">HEB18</strain>
    </source>
</reference>
<sequence length="549" mass="61468">MLKKILGFTLVFITYDAFAVTELDLYQAPLSSLNQFSIKQQSKVSARTAAPTAEKNTLQQVSQTQEYSKTITRYQQIYRGIPVVGAQVMITKEDAQVNGHLLNDIQLNTQPTLTSKQAIDLAKKSWFSFNSQAPIYEELSELQIRASQSNELKLVYQVSFKTTQADNKPAWPFFIIDAQSGDITKQWNNIKNFMDIGPGGNEKVHEYWYGRDGLPYLDVTQNGSQCVMNTAKVKLVNLASAWDWNDLLSTPFQYPCNKNTEENINGAFSPTNDAYYFGQTIVDMYKEWYGVNALQHTNGAPMQLVMRVHFGQHYDNAFWDGQFMSFGDGEDFYPLVSLDVAGHEVTHGFTEQHSGLEYHDQSGALNESLSDMAGQASRAYLLDKFPQLYNKLYLEPNTVTWGIGETIVRDSFGKALRFMDFPSSDGSSADCLDKNLAQSQGAYCAISYPELVAYAKSHISNPQERQSFIVHTASGVFNKAFYLLAKNIGIKQAYQTMIIANSKYWTPTTNFIQGACGVLYAAKDLHIDSQMVKSVFGQVGVSTASCMAN</sequence>
<comment type="function">
    <text evidence="10">Extracellular zinc metalloprotease.</text>
</comment>
<evidence type="ECO:0000259" key="13">
    <source>
        <dbReference type="Pfam" id="PF07504"/>
    </source>
</evidence>
<keyword evidence="3" id="KW-0479">Metal-binding</keyword>
<gene>
    <name evidence="14" type="ORF">DGG96_09915</name>
    <name evidence="15" type="ORF">ELY20_08055</name>
</gene>
<dbReference type="PANTHER" id="PTHR33794">
    <property type="entry name" value="BACILLOLYSIN"/>
    <property type="match status" value="1"/>
</dbReference>
<dbReference type="Pfam" id="PF01447">
    <property type="entry name" value="Peptidase_M4"/>
    <property type="match status" value="1"/>
</dbReference>
<protein>
    <recommendedName>
        <fullName evidence="10">Neutral metalloproteinase</fullName>
        <ecNumber evidence="10">3.4.24.-</ecNumber>
    </recommendedName>
</protein>
<name>A0A317U5R7_9GAMM</name>
<feature type="domain" description="Peptidase M4" evidence="11">
    <location>
        <begin position="209"/>
        <end position="351"/>
    </location>
</feature>
<comment type="cofactor">
    <cofactor evidence="10">
        <name>Zn(2+)</name>
        <dbReference type="ChEBI" id="CHEBI:29105"/>
    </cofactor>
</comment>
<dbReference type="GO" id="GO:0005576">
    <property type="term" value="C:extracellular region"/>
    <property type="evidence" value="ECO:0007669"/>
    <property type="project" value="UniProtKB-SubCell"/>
</dbReference>
<dbReference type="EC" id="3.4.24.-" evidence="10"/>
<dbReference type="Proteomes" id="UP000287374">
    <property type="component" value="Unassembled WGS sequence"/>
</dbReference>
<dbReference type="InterPro" id="IPR050728">
    <property type="entry name" value="Zinc_Metalloprotease_M4"/>
</dbReference>
<dbReference type="Proteomes" id="UP000247152">
    <property type="component" value="Unassembled WGS sequence"/>
</dbReference>
<keyword evidence="6 10" id="KW-0862">Zinc</keyword>
<dbReference type="InterPro" id="IPR001570">
    <property type="entry name" value="Peptidase_M4_C_domain"/>
</dbReference>
<keyword evidence="4" id="KW-0732">Signal</keyword>
<dbReference type="GO" id="GO:0046872">
    <property type="term" value="F:metal ion binding"/>
    <property type="evidence" value="ECO:0007669"/>
    <property type="project" value="UniProtKB-UniRule"/>
</dbReference>
<dbReference type="RefSeq" id="WP_110142515.1">
    <property type="nucleotide sequence ID" value="NZ_QHJG01000014.1"/>
</dbReference>
<evidence type="ECO:0000313" key="17">
    <source>
        <dbReference type="Proteomes" id="UP000287374"/>
    </source>
</evidence>
<evidence type="ECO:0000259" key="12">
    <source>
        <dbReference type="Pfam" id="PF02868"/>
    </source>
</evidence>
<keyword evidence="2 10" id="KW-0645">Protease</keyword>
<dbReference type="InterPro" id="IPR013856">
    <property type="entry name" value="Peptidase_M4_domain"/>
</dbReference>
<dbReference type="Gene3D" id="3.10.170.10">
    <property type="match status" value="1"/>
</dbReference>
<dbReference type="EMBL" id="RZGX01000009">
    <property type="protein sequence ID" value="RUR23083.1"/>
    <property type="molecule type" value="Genomic_DNA"/>
</dbReference>
<dbReference type="EMBL" id="QHJG01000014">
    <property type="protein sequence ID" value="PWY55822.1"/>
    <property type="molecule type" value="Genomic_DNA"/>
</dbReference>
<feature type="domain" description="Peptidase M4 C-terminal" evidence="12">
    <location>
        <begin position="354"/>
        <end position="541"/>
    </location>
</feature>
<evidence type="ECO:0000256" key="2">
    <source>
        <dbReference type="ARBA" id="ARBA00022670"/>
    </source>
</evidence>
<dbReference type="InterPro" id="IPR027268">
    <property type="entry name" value="Peptidase_M4/M1_CTD_sf"/>
</dbReference>
<dbReference type="CDD" id="cd09597">
    <property type="entry name" value="M4_TLP"/>
    <property type="match status" value="1"/>
</dbReference>
<keyword evidence="8" id="KW-0865">Zymogen</keyword>
<comment type="subcellular location">
    <subcellularLocation>
        <location evidence="10">Secreted</location>
    </subcellularLocation>
</comment>
<dbReference type="PRINTS" id="PR00730">
    <property type="entry name" value="THERMOLYSIN"/>
</dbReference>
<reference evidence="15 17" key="2">
    <citation type="submission" date="2018-12" db="EMBL/GenBank/DDBJ databases">
        <title>Legionella sp,whole genome shotgun sequence.</title>
        <authorList>
            <person name="Wu H."/>
        </authorList>
    </citation>
    <scope>NUCLEOTIDE SEQUENCE [LARGE SCALE GENOMIC DNA]</scope>
    <source>
        <strain evidence="15">Km489</strain>
        <strain evidence="17">km489</strain>
    </source>
</reference>
<dbReference type="PANTHER" id="PTHR33794:SF1">
    <property type="entry name" value="BACILLOLYSIN"/>
    <property type="match status" value="1"/>
</dbReference>
<dbReference type="Gene3D" id="3.10.450.40">
    <property type="match status" value="1"/>
</dbReference>
<evidence type="ECO:0000313" key="15">
    <source>
        <dbReference type="EMBL" id="RUR23083.1"/>
    </source>
</evidence>
<evidence type="ECO:0000256" key="7">
    <source>
        <dbReference type="ARBA" id="ARBA00023049"/>
    </source>
</evidence>
<evidence type="ECO:0000259" key="11">
    <source>
        <dbReference type="Pfam" id="PF01447"/>
    </source>
</evidence>
<keyword evidence="5 10" id="KW-0378">Hydrolase</keyword>
<evidence type="ECO:0000256" key="4">
    <source>
        <dbReference type="ARBA" id="ARBA00022729"/>
    </source>
</evidence>
<keyword evidence="10" id="KW-0964">Secreted</keyword>
<evidence type="ECO:0000313" key="16">
    <source>
        <dbReference type="Proteomes" id="UP000247152"/>
    </source>
</evidence>
<dbReference type="Gene3D" id="1.10.390.10">
    <property type="entry name" value="Neutral Protease Domain 2"/>
    <property type="match status" value="1"/>
</dbReference>
<dbReference type="OrthoDB" id="5378341at2"/>
<feature type="domain" description="FTP" evidence="13">
    <location>
        <begin position="70"/>
        <end position="94"/>
    </location>
</feature>
<dbReference type="AlphaFoldDB" id="A0A317U5R7"/>
<evidence type="ECO:0000256" key="1">
    <source>
        <dbReference type="ARBA" id="ARBA00009388"/>
    </source>
</evidence>
<keyword evidence="17" id="KW-1185">Reference proteome</keyword>
<keyword evidence="7 10" id="KW-0482">Metalloprotease</keyword>
<dbReference type="Gene3D" id="3.10.450.490">
    <property type="match status" value="1"/>
</dbReference>
<dbReference type="GO" id="GO:0006508">
    <property type="term" value="P:proteolysis"/>
    <property type="evidence" value="ECO:0007669"/>
    <property type="project" value="UniProtKB-KW"/>
</dbReference>
<evidence type="ECO:0000256" key="3">
    <source>
        <dbReference type="ARBA" id="ARBA00022723"/>
    </source>
</evidence>
<evidence type="ECO:0000256" key="8">
    <source>
        <dbReference type="ARBA" id="ARBA00023145"/>
    </source>
</evidence>
<dbReference type="GO" id="GO:0004222">
    <property type="term" value="F:metalloendopeptidase activity"/>
    <property type="evidence" value="ECO:0007669"/>
    <property type="project" value="UniProtKB-UniRule"/>
</dbReference>
<organism evidence="14 16">
    <name type="scientific">Legionella qingyii</name>
    <dbReference type="NCBI Taxonomy" id="2184757"/>
    <lineage>
        <taxon>Bacteria</taxon>
        <taxon>Pseudomonadati</taxon>
        <taxon>Pseudomonadota</taxon>
        <taxon>Gammaproteobacteria</taxon>
        <taxon>Legionellales</taxon>
        <taxon>Legionellaceae</taxon>
        <taxon>Legionella</taxon>
    </lineage>
</organism>
<comment type="caution">
    <text evidence="14">The sequence shown here is derived from an EMBL/GenBank/DDBJ whole genome shotgun (WGS) entry which is preliminary data.</text>
</comment>